<evidence type="ECO:0000256" key="2">
    <source>
        <dbReference type="ARBA" id="ARBA00006254"/>
    </source>
</evidence>
<feature type="compositionally biased region" description="Acidic residues" evidence="11">
    <location>
        <begin position="250"/>
        <end position="260"/>
    </location>
</feature>
<dbReference type="GO" id="GO:0035825">
    <property type="term" value="P:homologous recombination"/>
    <property type="evidence" value="ECO:0007669"/>
    <property type="project" value="UniProtKB-ARBA"/>
</dbReference>
<evidence type="ECO:0000256" key="10">
    <source>
        <dbReference type="ARBA" id="ARBA00058864"/>
    </source>
</evidence>
<comment type="function">
    <text evidence="10">Cohesin cofactor dispensable during the meiotic division but playing an important role in DNA repair by homologous recombination (HR) probably by helping SMC5/SMC6 complex. Regulator of sister chromatid cohesion in mitosis which may stabilize cohesin complex association with chromatin. May couple sister chromatid cohesion during mitosis to DNA replication. Cohesion ensures that chromosome partitioning is accurate in both meiotic and mitotic cells and plays an important role in DNA repair.</text>
</comment>
<evidence type="ECO:0000256" key="5">
    <source>
        <dbReference type="ARBA" id="ARBA00022763"/>
    </source>
</evidence>
<dbReference type="Proteomes" id="UP000426265">
    <property type="component" value="Unassembled WGS sequence"/>
</dbReference>
<evidence type="ECO:0000313" key="13">
    <source>
        <dbReference type="Proteomes" id="UP000426265"/>
    </source>
</evidence>
<evidence type="ECO:0000256" key="4">
    <source>
        <dbReference type="ARBA" id="ARBA00022737"/>
    </source>
</evidence>
<organism evidence="12 13">
    <name type="scientific">Arabidopsis thaliana</name>
    <name type="common">Mouse-ear cress</name>
    <dbReference type="NCBI Taxonomy" id="3702"/>
    <lineage>
        <taxon>Eukaryota</taxon>
        <taxon>Viridiplantae</taxon>
        <taxon>Streptophyta</taxon>
        <taxon>Embryophyta</taxon>
        <taxon>Tracheophyta</taxon>
        <taxon>Spermatophyta</taxon>
        <taxon>Magnoliopsida</taxon>
        <taxon>eudicotyledons</taxon>
        <taxon>Gunneridae</taxon>
        <taxon>Pentapetalae</taxon>
        <taxon>rosids</taxon>
        <taxon>malvids</taxon>
        <taxon>Brassicales</taxon>
        <taxon>Brassicaceae</taxon>
        <taxon>Camelineae</taxon>
        <taxon>Arabidopsis</taxon>
    </lineage>
</organism>
<keyword evidence="4" id="KW-0677">Repeat</keyword>
<keyword evidence="3" id="KW-0132">Cell division</keyword>
<dbReference type="PANTHER" id="PTHR12663:SF69">
    <property type="entry name" value="SISTER CHROMATID COHESION PROTEIN PDS5 HOMOLOG E"/>
    <property type="match status" value="1"/>
</dbReference>
<evidence type="ECO:0000313" key="12">
    <source>
        <dbReference type="EMBL" id="VYS66488.1"/>
    </source>
</evidence>
<dbReference type="SUPFAM" id="SSF63748">
    <property type="entry name" value="Tudor/PWWP/MBT"/>
    <property type="match status" value="1"/>
</dbReference>
<dbReference type="CDD" id="cd20404">
    <property type="entry name" value="Tudor_Agenet_AtEML-like"/>
    <property type="match status" value="1"/>
</dbReference>
<evidence type="ECO:0000256" key="11">
    <source>
        <dbReference type="SAM" id="MobiDB-lite"/>
    </source>
</evidence>
<keyword evidence="9" id="KW-0131">Cell cycle</keyword>
<dbReference type="ExpressionAtlas" id="A0A654G024">
    <property type="expression patterns" value="baseline and differential"/>
</dbReference>
<evidence type="ECO:0000256" key="9">
    <source>
        <dbReference type="ARBA" id="ARBA00023306"/>
    </source>
</evidence>
<dbReference type="Gene3D" id="2.30.30.140">
    <property type="match status" value="1"/>
</dbReference>
<feature type="compositionally biased region" description="Basic residues" evidence="11">
    <location>
        <begin position="1"/>
        <end position="10"/>
    </location>
</feature>
<dbReference type="GO" id="GO:0051301">
    <property type="term" value="P:cell division"/>
    <property type="evidence" value="ECO:0007669"/>
    <property type="project" value="UniProtKB-KW"/>
</dbReference>
<feature type="compositionally biased region" description="Basic and acidic residues" evidence="11">
    <location>
        <begin position="22"/>
        <end position="32"/>
    </location>
</feature>
<dbReference type="FunFam" id="2.30.30.140:FF:000033">
    <property type="entry name" value="Binding protein"/>
    <property type="match status" value="1"/>
</dbReference>
<keyword evidence="8" id="KW-0539">Nucleus</keyword>
<feature type="compositionally biased region" description="Acidic residues" evidence="11">
    <location>
        <begin position="218"/>
        <end position="233"/>
    </location>
</feature>
<evidence type="ECO:0008006" key="14">
    <source>
        <dbReference type="Google" id="ProtNLM"/>
    </source>
</evidence>
<feature type="compositionally biased region" description="Low complexity" evidence="11">
    <location>
        <begin position="295"/>
        <end position="305"/>
    </location>
</feature>
<sequence>MVGSRKRSSAKNRLVSSSTRSSGKDKVSDARKYGEALVGSRIRVWWPMDSKFYKGVVDSYVSSKKKHRVFYEDGDKETLDLKKERWELIEEDDAESESDEISLQEESAGESSEGTPEPPKGKGKASLKGRTDEAMPKKKQKIDSSSKSKAKEVEKKASKPETEKNGKMGDIGGKIVAAASRMSERFRSKGNVDQKETLKASKKPKMSSKLTKRKHTDDQDEDEEAGDDIDTSSEEAKPKVLKSCNSNADEVAENSSDEDEPKVLKTNNSKADKDEDEEENETSDDEAEPKALKLSNSNSDNGENNSSDDEKEITISKITSKKIKSNTADEENGDNEDGEKAVDEMSDGEPLVSFLKKSPEGIDAKRKKMKGKKEEEEEEGEENAGKDTKAEEASS</sequence>
<reference evidence="12 13" key="1">
    <citation type="submission" date="2019-11" db="EMBL/GenBank/DDBJ databases">
        <authorList>
            <person name="Jiao W.-B."/>
            <person name="Schneeberger K."/>
        </authorList>
    </citation>
    <scope>NUCLEOTIDE SEQUENCE [LARGE SCALE GENOMIC DNA]</scope>
    <source>
        <strain evidence="13">cv. An-1</strain>
    </source>
</reference>
<evidence type="ECO:0000256" key="8">
    <source>
        <dbReference type="ARBA" id="ARBA00023242"/>
    </source>
</evidence>
<feature type="compositionally biased region" description="Basic and acidic residues" evidence="11">
    <location>
        <begin position="129"/>
        <end position="167"/>
    </location>
</feature>
<dbReference type="PANTHER" id="PTHR12663">
    <property type="entry name" value="ANDROGEN INDUCED INHIBITOR OF PROLIFERATION AS3 / PDS5-RELATED"/>
    <property type="match status" value="1"/>
</dbReference>
<dbReference type="GO" id="GO:0007064">
    <property type="term" value="P:mitotic sister chromatid cohesion"/>
    <property type="evidence" value="ECO:0007669"/>
    <property type="project" value="InterPro"/>
</dbReference>
<evidence type="ECO:0000256" key="7">
    <source>
        <dbReference type="ARBA" id="ARBA00023204"/>
    </source>
</evidence>
<gene>
    <name evidence="12" type="ORF">AN1_LOCUS21890</name>
</gene>
<dbReference type="GO" id="GO:0005634">
    <property type="term" value="C:nucleus"/>
    <property type="evidence" value="ECO:0007669"/>
    <property type="project" value="UniProtKB-SubCell"/>
</dbReference>
<dbReference type="GO" id="GO:0009556">
    <property type="term" value="P:microsporogenesis"/>
    <property type="evidence" value="ECO:0007669"/>
    <property type="project" value="UniProtKB-ARBA"/>
</dbReference>
<keyword evidence="6" id="KW-0498">Mitosis</keyword>
<feature type="compositionally biased region" description="Acidic residues" evidence="11">
    <location>
        <begin position="89"/>
        <end position="103"/>
    </location>
</feature>
<name>A0A654G024_ARATH</name>
<feature type="compositionally biased region" description="Acidic residues" evidence="11">
    <location>
        <begin position="274"/>
        <end position="287"/>
    </location>
</feature>
<dbReference type="InterPro" id="IPR039776">
    <property type="entry name" value="Pds5"/>
</dbReference>
<evidence type="ECO:0000256" key="3">
    <source>
        <dbReference type="ARBA" id="ARBA00022618"/>
    </source>
</evidence>
<feature type="compositionally biased region" description="Basic residues" evidence="11">
    <location>
        <begin position="200"/>
        <end position="214"/>
    </location>
</feature>
<protein>
    <recommendedName>
        <fullName evidence="14">Tudor/PWWP/MBT superfamily protein</fullName>
    </recommendedName>
</protein>
<proteinExistence type="inferred from homology"/>
<feature type="compositionally biased region" description="Acidic residues" evidence="11">
    <location>
        <begin position="328"/>
        <end position="337"/>
    </location>
</feature>
<feature type="compositionally biased region" description="Basic and acidic residues" evidence="11">
    <location>
        <begin position="383"/>
        <end position="395"/>
    </location>
</feature>
<dbReference type="EMBL" id="CACRSJ010000110">
    <property type="protein sequence ID" value="VYS66488.1"/>
    <property type="molecule type" value="Genomic_DNA"/>
</dbReference>
<comment type="subcellular location">
    <subcellularLocation>
        <location evidence="1">Nucleus</location>
    </subcellularLocation>
</comment>
<evidence type="ECO:0000256" key="1">
    <source>
        <dbReference type="ARBA" id="ARBA00004123"/>
    </source>
</evidence>
<evidence type="ECO:0000256" key="6">
    <source>
        <dbReference type="ARBA" id="ARBA00022776"/>
    </source>
</evidence>
<feature type="compositionally biased region" description="Basic and acidic residues" evidence="11">
    <location>
        <begin position="182"/>
        <end position="199"/>
    </location>
</feature>
<feature type="region of interest" description="Disordered" evidence="11">
    <location>
        <begin position="1"/>
        <end position="32"/>
    </location>
</feature>
<dbReference type="GO" id="GO:0006281">
    <property type="term" value="P:DNA repair"/>
    <property type="evidence" value="ECO:0007669"/>
    <property type="project" value="UniProtKB-KW"/>
</dbReference>
<feature type="region of interest" description="Disordered" evidence="11">
    <location>
        <begin position="88"/>
        <end position="395"/>
    </location>
</feature>
<dbReference type="AlphaFoldDB" id="A0A654G024"/>
<keyword evidence="5" id="KW-0227">DNA damage</keyword>
<comment type="similarity">
    <text evidence="2">Belongs to the PDS5 family.</text>
</comment>
<keyword evidence="7" id="KW-0234">DNA repair</keyword>
<accession>A0A654G024</accession>